<proteinExistence type="inferred from homology"/>
<dbReference type="CDD" id="cd07079">
    <property type="entry name" value="ALDH_F18-19_ProA-GPR"/>
    <property type="match status" value="1"/>
</dbReference>
<dbReference type="AlphaFoldDB" id="A0A1F6N484"/>
<gene>
    <name evidence="7" type="primary">proA</name>
    <name evidence="9" type="ORF">A2983_04250</name>
</gene>
<comment type="similarity">
    <text evidence="7">Belongs to the gamma-glutamyl phosphate reductase family.</text>
</comment>
<keyword evidence="4 7" id="KW-0521">NADP</keyword>
<comment type="caution">
    <text evidence="9">The sequence shown here is derived from an EMBL/GenBank/DDBJ whole genome shotgun (WGS) entry which is preliminary data.</text>
</comment>
<dbReference type="InterPro" id="IPR000965">
    <property type="entry name" value="GPR_dom"/>
</dbReference>
<evidence type="ECO:0000256" key="1">
    <source>
        <dbReference type="ARBA" id="ARBA00004985"/>
    </source>
</evidence>
<dbReference type="InterPro" id="IPR016163">
    <property type="entry name" value="Ald_DH_C"/>
</dbReference>
<evidence type="ECO:0000259" key="8">
    <source>
        <dbReference type="Pfam" id="PF00171"/>
    </source>
</evidence>
<dbReference type="UniPathway" id="UPA00098">
    <property type="reaction ID" value="UER00360"/>
</dbReference>
<dbReference type="GO" id="GO:0055129">
    <property type="term" value="P:L-proline biosynthetic process"/>
    <property type="evidence" value="ECO:0007669"/>
    <property type="project" value="UniProtKB-UniRule"/>
</dbReference>
<evidence type="ECO:0000256" key="3">
    <source>
        <dbReference type="ARBA" id="ARBA00022650"/>
    </source>
</evidence>
<dbReference type="SUPFAM" id="SSF53720">
    <property type="entry name" value="ALDH-like"/>
    <property type="match status" value="1"/>
</dbReference>
<dbReference type="InterPro" id="IPR016162">
    <property type="entry name" value="Ald_DH_N"/>
</dbReference>
<comment type="subcellular location">
    <subcellularLocation>
        <location evidence="7">Cytoplasm</location>
    </subcellularLocation>
</comment>
<evidence type="ECO:0000313" key="10">
    <source>
        <dbReference type="Proteomes" id="UP000177040"/>
    </source>
</evidence>
<dbReference type="GO" id="GO:0050661">
    <property type="term" value="F:NADP binding"/>
    <property type="evidence" value="ECO:0007669"/>
    <property type="project" value="InterPro"/>
</dbReference>
<feature type="domain" description="Aldehyde dehydrogenase" evidence="8">
    <location>
        <begin position="15"/>
        <end position="294"/>
    </location>
</feature>
<dbReference type="Proteomes" id="UP000177040">
    <property type="component" value="Unassembled WGS sequence"/>
</dbReference>
<evidence type="ECO:0000256" key="5">
    <source>
        <dbReference type="ARBA" id="ARBA00023002"/>
    </source>
</evidence>
<dbReference type="Gene3D" id="3.40.605.10">
    <property type="entry name" value="Aldehyde Dehydrogenase, Chain A, domain 1"/>
    <property type="match status" value="1"/>
</dbReference>
<keyword evidence="7" id="KW-0963">Cytoplasm</keyword>
<evidence type="ECO:0000256" key="6">
    <source>
        <dbReference type="ARBA" id="ARBA00049024"/>
    </source>
</evidence>
<keyword evidence="3 7" id="KW-0641">Proline biosynthesis</keyword>
<organism evidence="9 10">
    <name type="scientific">Candidatus Magasanikbacteria bacterium RIFCSPLOWO2_01_FULL_40_15</name>
    <dbReference type="NCBI Taxonomy" id="1798686"/>
    <lineage>
        <taxon>Bacteria</taxon>
        <taxon>Candidatus Magasanikiibacteriota</taxon>
    </lineage>
</organism>
<accession>A0A1F6N484</accession>
<evidence type="ECO:0000313" key="9">
    <source>
        <dbReference type="EMBL" id="OGH78684.1"/>
    </source>
</evidence>
<evidence type="ECO:0000256" key="2">
    <source>
        <dbReference type="ARBA" id="ARBA00022605"/>
    </source>
</evidence>
<dbReference type="EC" id="1.2.1.41" evidence="7"/>
<dbReference type="PIRSF" id="PIRSF000151">
    <property type="entry name" value="GPR"/>
    <property type="match status" value="1"/>
</dbReference>
<dbReference type="Gene3D" id="3.40.309.10">
    <property type="entry name" value="Aldehyde Dehydrogenase, Chain A, domain 2"/>
    <property type="match status" value="1"/>
</dbReference>
<dbReference type="EMBL" id="MFQH01000003">
    <property type="protein sequence ID" value="OGH78684.1"/>
    <property type="molecule type" value="Genomic_DNA"/>
</dbReference>
<dbReference type="InterPro" id="IPR015590">
    <property type="entry name" value="Aldehyde_DH_dom"/>
</dbReference>
<dbReference type="InterPro" id="IPR012134">
    <property type="entry name" value="Glu-5-SA_DH"/>
</dbReference>
<dbReference type="HAMAP" id="MF_00412">
    <property type="entry name" value="ProA"/>
    <property type="match status" value="1"/>
</dbReference>
<dbReference type="GO" id="GO:0005737">
    <property type="term" value="C:cytoplasm"/>
    <property type="evidence" value="ECO:0007669"/>
    <property type="project" value="UniProtKB-SubCell"/>
</dbReference>
<evidence type="ECO:0000256" key="7">
    <source>
        <dbReference type="HAMAP-Rule" id="MF_00412"/>
    </source>
</evidence>
<dbReference type="GO" id="GO:0004350">
    <property type="term" value="F:glutamate-5-semialdehyde dehydrogenase activity"/>
    <property type="evidence" value="ECO:0007669"/>
    <property type="project" value="UniProtKB-UniRule"/>
</dbReference>
<name>A0A1F6N484_9BACT</name>
<sequence>MDNTHITQIILDQAKKAKLASFKQRSISTTQKNHALKEIADSLFKNSNKIIDANRLDMDALMIDNPTVSNVIKNRLLLTPEKINAIAKGVMDIINLPDPIGEVVKMTVRPNGLRIGKIRIPIGVICCIYESRPNVTVDIAALALKSGNACILRGGKESLHTNIVLSNLIKEAVQSAGISPDFLQMVSVTDHVAVAELAKLDKYIDLMIPRGGEKLIDAVCAHARMPVLSHRQGITHIYVSKNADLTMAKKIVCNAKVSNPSTCNSLEKVLVDESIAHIILPDLIKELRDVGVEVRGCEKTQAIIPDVIPATDTDWVTEYLDLKITIKVVNDLSEAIDHINTFGTHLADGIITEDYNESWKFINSVDSAATYVNASTRFTDGNEFGLGAEIGINTSKIHGMGPMGLEELTVTKYIVFGQGQIR</sequence>
<dbReference type="Pfam" id="PF00171">
    <property type="entry name" value="Aldedh"/>
    <property type="match status" value="1"/>
</dbReference>
<dbReference type="PANTHER" id="PTHR11063">
    <property type="entry name" value="GLUTAMATE SEMIALDEHYDE DEHYDROGENASE"/>
    <property type="match status" value="1"/>
</dbReference>
<keyword evidence="2 7" id="KW-0028">Amino-acid biosynthesis</keyword>
<dbReference type="NCBIfam" id="TIGR00407">
    <property type="entry name" value="proA"/>
    <property type="match status" value="1"/>
</dbReference>
<reference evidence="9 10" key="1">
    <citation type="journal article" date="2016" name="Nat. Commun.">
        <title>Thousands of microbial genomes shed light on interconnected biogeochemical processes in an aquifer system.</title>
        <authorList>
            <person name="Anantharaman K."/>
            <person name="Brown C.T."/>
            <person name="Hug L.A."/>
            <person name="Sharon I."/>
            <person name="Castelle C.J."/>
            <person name="Probst A.J."/>
            <person name="Thomas B.C."/>
            <person name="Singh A."/>
            <person name="Wilkins M.J."/>
            <person name="Karaoz U."/>
            <person name="Brodie E.L."/>
            <person name="Williams K.H."/>
            <person name="Hubbard S.S."/>
            <person name="Banfield J.F."/>
        </authorList>
    </citation>
    <scope>NUCLEOTIDE SEQUENCE [LARGE SCALE GENOMIC DNA]</scope>
</reference>
<protein>
    <recommendedName>
        <fullName evidence="7">Gamma-glutamyl phosphate reductase</fullName>
        <shortName evidence="7">GPR</shortName>
        <ecNumber evidence="7">1.2.1.41</ecNumber>
    </recommendedName>
    <alternativeName>
        <fullName evidence="7">Glutamate-5-semialdehyde dehydrogenase</fullName>
    </alternativeName>
    <alternativeName>
        <fullName evidence="7">Glutamyl-gamma-semialdehyde dehydrogenase</fullName>
        <shortName evidence="7">GSA dehydrogenase</shortName>
    </alternativeName>
</protein>
<comment type="pathway">
    <text evidence="1 7">Amino-acid biosynthesis; L-proline biosynthesis; L-glutamate 5-semialdehyde from L-glutamate: step 2/2.</text>
</comment>
<dbReference type="FunFam" id="3.40.309.10:FF:000006">
    <property type="entry name" value="Gamma-glutamyl phosphate reductase"/>
    <property type="match status" value="1"/>
</dbReference>
<evidence type="ECO:0000256" key="4">
    <source>
        <dbReference type="ARBA" id="ARBA00022857"/>
    </source>
</evidence>
<dbReference type="PANTHER" id="PTHR11063:SF8">
    <property type="entry name" value="DELTA-1-PYRROLINE-5-CARBOXYLATE SYNTHASE"/>
    <property type="match status" value="1"/>
</dbReference>
<keyword evidence="5 7" id="KW-0560">Oxidoreductase</keyword>
<dbReference type="InterPro" id="IPR016161">
    <property type="entry name" value="Ald_DH/histidinol_DH"/>
</dbReference>
<comment type="catalytic activity">
    <reaction evidence="6 7">
        <text>L-glutamate 5-semialdehyde + phosphate + NADP(+) = L-glutamyl 5-phosphate + NADPH + H(+)</text>
        <dbReference type="Rhea" id="RHEA:19541"/>
        <dbReference type="ChEBI" id="CHEBI:15378"/>
        <dbReference type="ChEBI" id="CHEBI:43474"/>
        <dbReference type="ChEBI" id="CHEBI:57783"/>
        <dbReference type="ChEBI" id="CHEBI:58066"/>
        <dbReference type="ChEBI" id="CHEBI:58274"/>
        <dbReference type="ChEBI" id="CHEBI:58349"/>
        <dbReference type="EC" id="1.2.1.41"/>
    </reaction>
</comment>
<dbReference type="NCBIfam" id="NF001221">
    <property type="entry name" value="PRK00197.1"/>
    <property type="match status" value="1"/>
</dbReference>
<comment type="function">
    <text evidence="7">Catalyzes the NADPH-dependent reduction of L-glutamate 5-phosphate into L-glutamate 5-semialdehyde and phosphate. The product spontaneously undergoes cyclization to form 1-pyrroline-5-carboxylate.</text>
</comment>